<dbReference type="EMBL" id="CM018050">
    <property type="protein sequence ID" value="KAA8518287.1"/>
    <property type="molecule type" value="Genomic_DNA"/>
</dbReference>
<feature type="compositionally biased region" description="Basic and acidic residues" evidence="3">
    <location>
        <begin position="65"/>
        <end position="76"/>
    </location>
</feature>
<comment type="caution">
    <text evidence="2">Lacks conserved residue(s) required for the propagation of feature annotation.</text>
</comment>
<feature type="compositionally biased region" description="Low complexity" evidence="3">
    <location>
        <begin position="21"/>
        <end position="33"/>
    </location>
</feature>
<gene>
    <name evidence="5" type="ORF">F0562_015830</name>
</gene>
<dbReference type="PANTHER" id="PTHR34122">
    <property type="entry name" value="EXPRESSED PROTEIN-RELATED"/>
    <property type="match status" value="1"/>
</dbReference>
<keyword evidence="6" id="KW-1185">Reference proteome</keyword>
<proteinExistence type="predicted"/>
<feature type="region of interest" description="Disordered" evidence="3">
    <location>
        <begin position="288"/>
        <end position="336"/>
    </location>
</feature>
<sequence length="336" mass="37800">MRIRKRCPPPSPPPLTPSPPDLQSSTLQPLPSSESRPLHHRNHLSADDNNSLTHRRDSPNQSLRPPKENEDRQRSDLEFVAVSKTKGWICSNNDVLDEKMSVNQDPPIGIGEDEATAEEKRFILINRRIGYDPSVESSAVSSISSSISHQDHWCEEDKIFPVKKRRLASFTSKLLREATIMDTDRKKMTVRERRKSKKISADDNDEEDGVVEKDSTAKKRGRNGSKIREGSRCSRMNGRGWRCCQPTLVGYSLCEHHLGKGKLRSVNTVGRRTTSAKINNKKVDTSLYVEDDDGDDDDDEKGLMVAERSKRTRTLKARSMSSLLGLTPPPPPPVTL</sequence>
<name>A0A5J4ZM37_9ASTE</name>
<evidence type="ECO:0000313" key="6">
    <source>
        <dbReference type="Proteomes" id="UP000325577"/>
    </source>
</evidence>
<dbReference type="Pfam" id="PF08879">
    <property type="entry name" value="WRC"/>
    <property type="match status" value="1"/>
</dbReference>
<protein>
    <recommendedName>
        <fullName evidence="4">WRC domain-containing protein</fullName>
    </recommendedName>
</protein>
<evidence type="ECO:0000313" key="5">
    <source>
        <dbReference type="EMBL" id="KAA8518287.1"/>
    </source>
</evidence>
<evidence type="ECO:0000256" key="3">
    <source>
        <dbReference type="SAM" id="MobiDB-lite"/>
    </source>
</evidence>
<dbReference type="InterPro" id="IPR014977">
    <property type="entry name" value="WRC_dom"/>
</dbReference>
<reference evidence="5 6" key="1">
    <citation type="submission" date="2019-09" db="EMBL/GenBank/DDBJ databases">
        <title>A chromosome-level genome assembly of the Chinese tupelo Nyssa sinensis.</title>
        <authorList>
            <person name="Yang X."/>
            <person name="Kang M."/>
            <person name="Yang Y."/>
            <person name="Xiong H."/>
            <person name="Wang M."/>
            <person name="Zhang Z."/>
            <person name="Wang Z."/>
            <person name="Wu H."/>
            <person name="Ma T."/>
            <person name="Liu J."/>
            <person name="Xi Z."/>
        </authorList>
    </citation>
    <scope>NUCLEOTIDE SEQUENCE [LARGE SCALE GENOMIC DNA]</scope>
    <source>
        <strain evidence="5">J267</strain>
        <tissue evidence="5">Leaf</tissue>
    </source>
</reference>
<organism evidence="5 6">
    <name type="scientific">Nyssa sinensis</name>
    <dbReference type="NCBI Taxonomy" id="561372"/>
    <lineage>
        <taxon>Eukaryota</taxon>
        <taxon>Viridiplantae</taxon>
        <taxon>Streptophyta</taxon>
        <taxon>Embryophyta</taxon>
        <taxon>Tracheophyta</taxon>
        <taxon>Spermatophyta</taxon>
        <taxon>Magnoliopsida</taxon>
        <taxon>eudicotyledons</taxon>
        <taxon>Gunneridae</taxon>
        <taxon>Pentapetalae</taxon>
        <taxon>asterids</taxon>
        <taxon>Cornales</taxon>
        <taxon>Nyssaceae</taxon>
        <taxon>Nyssa</taxon>
    </lineage>
</organism>
<dbReference type="PROSITE" id="PS51667">
    <property type="entry name" value="WRC"/>
    <property type="match status" value="1"/>
</dbReference>
<feature type="region of interest" description="Disordered" evidence="3">
    <location>
        <begin position="1"/>
        <end position="76"/>
    </location>
</feature>
<feature type="domain" description="WRC" evidence="4">
    <location>
        <begin position="227"/>
        <end position="272"/>
    </location>
</feature>
<feature type="compositionally biased region" description="Acidic residues" evidence="3">
    <location>
        <begin position="289"/>
        <end position="300"/>
    </location>
</feature>
<dbReference type="AlphaFoldDB" id="A0A5J4ZM37"/>
<accession>A0A5J4ZM37</accession>
<feature type="region of interest" description="Disordered" evidence="3">
    <location>
        <begin position="186"/>
        <end position="235"/>
    </location>
</feature>
<evidence type="ECO:0000256" key="2">
    <source>
        <dbReference type="PROSITE-ProRule" id="PRU01002"/>
    </source>
</evidence>
<dbReference type="Proteomes" id="UP000325577">
    <property type="component" value="Linkage Group LG7"/>
</dbReference>
<dbReference type="PANTHER" id="PTHR34122:SF1">
    <property type="entry name" value="EXPRESSED PROTEIN"/>
    <property type="match status" value="1"/>
</dbReference>
<evidence type="ECO:0000256" key="1">
    <source>
        <dbReference type="ARBA" id="ARBA00023242"/>
    </source>
</evidence>
<keyword evidence="1" id="KW-0539">Nucleus</keyword>
<evidence type="ECO:0000259" key="4">
    <source>
        <dbReference type="PROSITE" id="PS51667"/>
    </source>
</evidence>
<dbReference type="OrthoDB" id="1678035at2759"/>
<feature type="compositionally biased region" description="Pro residues" evidence="3">
    <location>
        <begin position="327"/>
        <end position="336"/>
    </location>
</feature>
<feature type="compositionally biased region" description="Pro residues" evidence="3">
    <location>
        <begin position="8"/>
        <end position="20"/>
    </location>
</feature>